<evidence type="ECO:0000313" key="12">
    <source>
        <dbReference type="EMBL" id="SDL60648.1"/>
    </source>
</evidence>
<feature type="binding site" evidence="11">
    <location>
        <position position="117"/>
    </location>
    <ligand>
        <name>ATP</name>
        <dbReference type="ChEBI" id="CHEBI:30616"/>
    </ligand>
</feature>
<feature type="binding site" evidence="11">
    <location>
        <position position="15"/>
    </location>
    <ligand>
        <name>Mg(2+)</name>
        <dbReference type="ChEBI" id="CHEBI:18420"/>
    </ligand>
</feature>
<comment type="cofactor">
    <cofactor evidence="11">
        <name>Mg(2+)</name>
        <dbReference type="ChEBI" id="CHEBI:18420"/>
    </cofactor>
    <text evidence="11">Binds 1 Mg(2+) ion per subunit.</text>
</comment>
<feature type="binding site" evidence="11">
    <location>
        <position position="57"/>
    </location>
    <ligand>
        <name>substrate</name>
    </ligand>
</feature>
<keyword evidence="9 11" id="KW-0057">Aromatic amino acid biosynthesis</keyword>
<comment type="subcellular location">
    <subcellularLocation>
        <location evidence="11">Cytoplasm</location>
    </subcellularLocation>
</comment>
<comment type="catalytic activity">
    <reaction evidence="10 11">
        <text>shikimate + ATP = 3-phosphoshikimate + ADP + H(+)</text>
        <dbReference type="Rhea" id="RHEA:13121"/>
        <dbReference type="ChEBI" id="CHEBI:15378"/>
        <dbReference type="ChEBI" id="CHEBI:30616"/>
        <dbReference type="ChEBI" id="CHEBI:36208"/>
        <dbReference type="ChEBI" id="CHEBI:145989"/>
        <dbReference type="ChEBI" id="CHEBI:456216"/>
        <dbReference type="EC" id="2.7.1.71"/>
    </reaction>
</comment>
<keyword evidence="11" id="KW-0479">Metal-binding</keyword>
<keyword evidence="6 11" id="KW-0547">Nucleotide-binding</keyword>
<keyword evidence="7 11" id="KW-0418">Kinase</keyword>
<keyword evidence="8 11" id="KW-0067">ATP-binding</keyword>
<proteinExistence type="inferred from homology"/>
<evidence type="ECO:0000313" key="13">
    <source>
        <dbReference type="Proteomes" id="UP000214880"/>
    </source>
</evidence>
<reference evidence="12 13" key="1">
    <citation type="submission" date="2016-10" db="EMBL/GenBank/DDBJ databases">
        <authorList>
            <person name="de Groot N.N."/>
        </authorList>
    </citation>
    <scope>NUCLEOTIDE SEQUENCE [LARGE SCALE GENOMIC DNA]</scope>
    <source>
        <strain evidence="12 13">DSM 1736</strain>
    </source>
</reference>
<evidence type="ECO:0000256" key="6">
    <source>
        <dbReference type="ARBA" id="ARBA00022741"/>
    </source>
</evidence>
<evidence type="ECO:0000256" key="8">
    <source>
        <dbReference type="ARBA" id="ARBA00022840"/>
    </source>
</evidence>
<dbReference type="GO" id="GO:0009423">
    <property type="term" value="P:chorismate biosynthetic process"/>
    <property type="evidence" value="ECO:0007669"/>
    <property type="project" value="UniProtKB-UniRule"/>
</dbReference>
<dbReference type="AlphaFoldDB" id="A0A1G9LFD4"/>
<dbReference type="InterPro" id="IPR031322">
    <property type="entry name" value="Shikimate/glucono_kinase"/>
</dbReference>
<feature type="binding site" evidence="11">
    <location>
        <position position="33"/>
    </location>
    <ligand>
        <name>substrate</name>
    </ligand>
</feature>
<evidence type="ECO:0000256" key="9">
    <source>
        <dbReference type="ARBA" id="ARBA00023141"/>
    </source>
</evidence>
<name>A0A1G9LFD4_9FIRM</name>
<dbReference type="InterPro" id="IPR000623">
    <property type="entry name" value="Shikimate_kinase/TSH1"/>
</dbReference>
<dbReference type="Proteomes" id="UP000214880">
    <property type="component" value="Unassembled WGS sequence"/>
</dbReference>
<comment type="function">
    <text evidence="11">Catalyzes the specific phosphorylation of the 3-hydroxyl group of shikimic acid using ATP as a cosubstrate.</text>
</comment>
<keyword evidence="11" id="KW-0460">Magnesium</keyword>
<dbReference type="GO" id="GO:0000287">
    <property type="term" value="F:magnesium ion binding"/>
    <property type="evidence" value="ECO:0007669"/>
    <property type="project" value="UniProtKB-UniRule"/>
</dbReference>
<dbReference type="EMBL" id="FNHB01000001">
    <property type="protein sequence ID" value="SDL60648.1"/>
    <property type="molecule type" value="Genomic_DNA"/>
</dbReference>
<dbReference type="GO" id="GO:0008652">
    <property type="term" value="P:amino acid biosynthetic process"/>
    <property type="evidence" value="ECO:0007669"/>
    <property type="project" value="UniProtKB-KW"/>
</dbReference>
<comment type="subunit">
    <text evidence="11">Monomer.</text>
</comment>
<dbReference type="InterPro" id="IPR027417">
    <property type="entry name" value="P-loop_NTPase"/>
</dbReference>
<dbReference type="PANTHER" id="PTHR21087:SF16">
    <property type="entry name" value="SHIKIMATE KINASE 1, CHLOROPLASTIC"/>
    <property type="match status" value="1"/>
</dbReference>
<keyword evidence="4 11" id="KW-0028">Amino-acid biosynthesis</keyword>
<dbReference type="PROSITE" id="PS01128">
    <property type="entry name" value="SHIKIMATE_KINASE"/>
    <property type="match status" value="1"/>
</dbReference>
<sequence>MKNIVLIGFMGTGKTSTGRLLAHRLGRTFIDTDQKIEFDNNITVAEMFSIHGEQHFRQKESETIARISRYTDVVIATGGGVVLRPENLIRLKTNGVIIALTASLEVILERTSRRNCRPLLNRPDKEAVVSKLLKERADLYNKADLSIDTSDSTPQQVCDHIIAFLRQGGYLRGRC</sequence>
<dbReference type="GO" id="GO:0005829">
    <property type="term" value="C:cytosol"/>
    <property type="evidence" value="ECO:0007669"/>
    <property type="project" value="TreeGrafter"/>
</dbReference>
<evidence type="ECO:0000256" key="4">
    <source>
        <dbReference type="ARBA" id="ARBA00022605"/>
    </source>
</evidence>
<dbReference type="PRINTS" id="PR01100">
    <property type="entry name" value="SHIKIMTKNASE"/>
</dbReference>
<dbReference type="GO" id="GO:0004765">
    <property type="term" value="F:shikimate kinase activity"/>
    <property type="evidence" value="ECO:0007669"/>
    <property type="project" value="UniProtKB-UniRule"/>
</dbReference>
<dbReference type="Gene3D" id="3.40.50.300">
    <property type="entry name" value="P-loop containing nucleotide triphosphate hydrolases"/>
    <property type="match status" value="1"/>
</dbReference>
<feature type="binding site" evidence="11">
    <location>
        <begin position="11"/>
        <end position="16"/>
    </location>
    <ligand>
        <name>ATP</name>
        <dbReference type="ChEBI" id="CHEBI:30616"/>
    </ligand>
</feature>
<evidence type="ECO:0000256" key="5">
    <source>
        <dbReference type="ARBA" id="ARBA00022679"/>
    </source>
</evidence>
<comment type="similarity">
    <text evidence="2 11">Belongs to the shikimate kinase family.</text>
</comment>
<keyword evidence="13" id="KW-1185">Reference proteome</keyword>
<evidence type="ECO:0000256" key="10">
    <source>
        <dbReference type="ARBA" id="ARBA00048567"/>
    </source>
</evidence>
<dbReference type="GO" id="GO:0009073">
    <property type="term" value="P:aromatic amino acid family biosynthetic process"/>
    <property type="evidence" value="ECO:0007669"/>
    <property type="project" value="UniProtKB-KW"/>
</dbReference>
<dbReference type="InterPro" id="IPR023000">
    <property type="entry name" value="Shikimate_kinase_CS"/>
</dbReference>
<dbReference type="EC" id="2.7.1.71" evidence="3 11"/>
<accession>A0A1G9LFD4</accession>
<dbReference type="GO" id="GO:0005524">
    <property type="term" value="F:ATP binding"/>
    <property type="evidence" value="ECO:0007669"/>
    <property type="project" value="UniProtKB-UniRule"/>
</dbReference>
<evidence type="ECO:0000256" key="3">
    <source>
        <dbReference type="ARBA" id="ARBA00012154"/>
    </source>
</evidence>
<gene>
    <name evidence="11" type="primary">aroK</name>
    <name evidence="12" type="ORF">SAMN04488502_101332</name>
</gene>
<feature type="binding site" evidence="11">
    <location>
        <position position="79"/>
    </location>
    <ligand>
        <name>substrate</name>
    </ligand>
</feature>
<dbReference type="UniPathway" id="UPA00053">
    <property type="reaction ID" value="UER00088"/>
</dbReference>
<dbReference type="STRING" id="146817.SAMN04488502_101332"/>
<evidence type="ECO:0000256" key="1">
    <source>
        <dbReference type="ARBA" id="ARBA00004842"/>
    </source>
</evidence>
<dbReference type="OrthoDB" id="9800332at2"/>
<evidence type="ECO:0000256" key="2">
    <source>
        <dbReference type="ARBA" id="ARBA00006997"/>
    </source>
</evidence>
<evidence type="ECO:0000256" key="11">
    <source>
        <dbReference type="HAMAP-Rule" id="MF_00109"/>
    </source>
</evidence>
<dbReference type="CDD" id="cd00464">
    <property type="entry name" value="SK"/>
    <property type="match status" value="1"/>
</dbReference>
<comment type="pathway">
    <text evidence="1 11">Metabolic intermediate biosynthesis; chorismate biosynthesis; chorismate from D-erythrose 4-phosphate and phosphoenolpyruvate: step 5/7.</text>
</comment>
<dbReference type="RefSeq" id="WP_092067637.1">
    <property type="nucleotide sequence ID" value="NZ_FNHB01000001.1"/>
</dbReference>
<comment type="caution">
    <text evidence="11">Lacks conserved residue(s) required for the propagation of feature annotation.</text>
</comment>
<keyword evidence="11" id="KW-0963">Cytoplasm</keyword>
<protein>
    <recommendedName>
        <fullName evidence="3 11">Shikimate kinase</fullName>
        <shortName evidence="11">SK</shortName>
        <ecNumber evidence="3 11">2.7.1.71</ecNumber>
    </recommendedName>
</protein>
<evidence type="ECO:0000256" key="7">
    <source>
        <dbReference type="ARBA" id="ARBA00022777"/>
    </source>
</evidence>
<keyword evidence="5 11" id="KW-0808">Transferase</keyword>
<organism evidence="12 13">
    <name type="scientific">Dendrosporobacter quercicolus</name>
    <dbReference type="NCBI Taxonomy" id="146817"/>
    <lineage>
        <taxon>Bacteria</taxon>
        <taxon>Bacillati</taxon>
        <taxon>Bacillota</taxon>
        <taxon>Negativicutes</taxon>
        <taxon>Selenomonadales</taxon>
        <taxon>Sporomusaceae</taxon>
        <taxon>Dendrosporobacter</taxon>
    </lineage>
</organism>
<dbReference type="SUPFAM" id="SSF52540">
    <property type="entry name" value="P-loop containing nucleoside triphosphate hydrolases"/>
    <property type="match status" value="1"/>
</dbReference>
<dbReference type="HAMAP" id="MF_00109">
    <property type="entry name" value="Shikimate_kinase"/>
    <property type="match status" value="1"/>
</dbReference>
<dbReference type="Pfam" id="PF01202">
    <property type="entry name" value="SKI"/>
    <property type="match status" value="1"/>
</dbReference>
<dbReference type="PANTHER" id="PTHR21087">
    <property type="entry name" value="SHIKIMATE KINASE"/>
    <property type="match status" value="1"/>
</dbReference>
<feature type="binding site" evidence="11">
    <location>
        <position position="136"/>
    </location>
    <ligand>
        <name>substrate</name>
    </ligand>
</feature>